<keyword evidence="4" id="KW-1185">Reference proteome</keyword>
<evidence type="ECO:0000313" key="3">
    <source>
        <dbReference type="EMBL" id="RNA02952.1"/>
    </source>
</evidence>
<organism evidence="3 4">
    <name type="scientific">Brachionus plicatilis</name>
    <name type="common">Marine rotifer</name>
    <name type="synonym">Brachionus muelleri</name>
    <dbReference type="NCBI Taxonomy" id="10195"/>
    <lineage>
        <taxon>Eukaryota</taxon>
        <taxon>Metazoa</taxon>
        <taxon>Spiralia</taxon>
        <taxon>Gnathifera</taxon>
        <taxon>Rotifera</taxon>
        <taxon>Eurotatoria</taxon>
        <taxon>Monogononta</taxon>
        <taxon>Pseudotrocha</taxon>
        <taxon>Ploima</taxon>
        <taxon>Brachionidae</taxon>
        <taxon>Brachionus</taxon>
    </lineage>
</organism>
<comment type="caution">
    <text evidence="3">The sequence shown here is derived from an EMBL/GenBank/DDBJ whole genome shotgun (WGS) entry which is preliminary data.</text>
</comment>
<dbReference type="EMBL" id="REGN01008699">
    <property type="protein sequence ID" value="RNA02952.1"/>
    <property type="molecule type" value="Genomic_DNA"/>
</dbReference>
<gene>
    <name evidence="3" type="ORF">BpHYR1_045006</name>
</gene>
<proteinExistence type="predicted"/>
<dbReference type="Pfam" id="PF05622">
    <property type="entry name" value="HOOK"/>
    <property type="match status" value="1"/>
</dbReference>
<dbReference type="GO" id="GO:0008017">
    <property type="term" value="F:microtubule binding"/>
    <property type="evidence" value="ECO:0007669"/>
    <property type="project" value="InterPro"/>
</dbReference>
<dbReference type="Proteomes" id="UP000276133">
    <property type="component" value="Unassembled WGS sequence"/>
</dbReference>
<name>A0A3M7PUU7_BRAPC</name>
<dbReference type="STRING" id="10195.A0A3M7PUU7"/>
<dbReference type="GO" id="GO:0031122">
    <property type="term" value="P:cytoplasmic microtubule organization"/>
    <property type="evidence" value="ECO:0007669"/>
    <property type="project" value="InterPro"/>
</dbReference>
<feature type="domain" description="Hook C-terminal" evidence="2">
    <location>
        <begin position="40"/>
        <end position="288"/>
    </location>
</feature>
<protein>
    <submittedName>
        <fullName evidence="3">Hook-like protein</fullName>
    </submittedName>
</protein>
<dbReference type="OrthoDB" id="49395at2759"/>
<reference evidence="3 4" key="1">
    <citation type="journal article" date="2018" name="Sci. Rep.">
        <title>Genomic signatures of local adaptation to the degree of environmental predictability in rotifers.</title>
        <authorList>
            <person name="Franch-Gras L."/>
            <person name="Hahn C."/>
            <person name="Garcia-Roger E.M."/>
            <person name="Carmona M.J."/>
            <person name="Serra M."/>
            <person name="Gomez A."/>
        </authorList>
    </citation>
    <scope>NUCLEOTIDE SEQUENCE [LARGE SCALE GENOMIC DNA]</scope>
    <source>
        <strain evidence="3">HYR1</strain>
    </source>
</reference>
<evidence type="ECO:0000259" key="2">
    <source>
        <dbReference type="Pfam" id="PF05622"/>
    </source>
</evidence>
<evidence type="ECO:0000256" key="1">
    <source>
        <dbReference type="SAM" id="Coils"/>
    </source>
</evidence>
<feature type="coiled-coil region" evidence="1">
    <location>
        <begin position="74"/>
        <end position="254"/>
    </location>
</feature>
<dbReference type="InterPro" id="IPR008636">
    <property type="entry name" value="Hook_C"/>
</dbReference>
<dbReference type="AlphaFoldDB" id="A0A3M7PUU7"/>
<keyword evidence="1" id="KW-0175">Coiled coil</keyword>
<sequence length="317" mass="38046">MSSCQEHDFIIKTRCVLIDKCLYQHPVLDADILIEKKKLMIKEKIVRLYHENKLLKNIQNEINDERFLLVQNQFEDEKSRNENLQTRLNDMQKEKFELEFQMNILQKKETELIENSSNQNDIMIKSKDDQIVELKSKLNQLQLNLEKKSANYEISIKKMEELIESLKSEKDELKDQKEKELNAKEKEIIDLNEKYRVYLEKAKIVIKSLDPRNSNGINEIQYLKNQIIDKEKQIKQLMRDNERIKNSREQEEQLIASAWYKLGANLNRRNTDERIGLIGNSFLSQQRAELWIARVNNFILIEFLYTYLIRVKKEYMN</sequence>
<evidence type="ECO:0000313" key="4">
    <source>
        <dbReference type="Proteomes" id="UP000276133"/>
    </source>
</evidence>
<accession>A0A3M7PUU7</accession>